<dbReference type="InterPro" id="IPR012132">
    <property type="entry name" value="GMC_OxRdtase"/>
</dbReference>
<name>A0A1D2M6I9_ORCCI</name>
<evidence type="ECO:0000256" key="1">
    <source>
        <dbReference type="ARBA" id="ARBA00010790"/>
    </source>
</evidence>
<dbReference type="SUPFAM" id="SSF51905">
    <property type="entry name" value="FAD/NAD(P)-binding domain"/>
    <property type="match status" value="1"/>
</dbReference>
<dbReference type="InterPro" id="IPR036188">
    <property type="entry name" value="FAD/NAD-bd_sf"/>
</dbReference>
<organism evidence="4 5">
    <name type="scientific">Orchesella cincta</name>
    <name type="common">Springtail</name>
    <name type="synonym">Podura cincta</name>
    <dbReference type="NCBI Taxonomy" id="48709"/>
    <lineage>
        <taxon>Eukaryota</taxon>
        <taxon>Metazoa</taxon>
        <taxon>Ecdysozoa</taxon>
        <taxon>Arthropoda</taxon>
        <taxon>Hexapoda</taxon>
        <taxon>Collembola</taxon>
        <taxon>Entomobryomorpha</taxon>
        <taxon>Entomobryoidea</taxon>
        <taxon>Orchesellidae</taxon>
        <taxon>Orchesellinae</taxon>
        <taxon>Orchesella</taxon>
    </lineage>
</organism>
<evidence type="ECO:0000256" key="2">
    <source>
        <dbReference type="SAM" id="Phobius"/>
    </source>
</evidence>
<evidence type="ECO:0000313" key="5">
    <source>
        <dbReference type="Proteomes" id="UP000094527"/>
    </source>
</evidence>
<keyword evidence="2" id="KW-1133">Transmembrane helix</keyword>
<keyword evidence="2" id="KW-0472">Membrane</keyword>
<dbReference type="AlphaFoldDB" id="A0A1D2M6I9"/>
<reference evidence="4 5" key="1">
    <citation type="journal article" date="2016" name="Genome Biol. Evol.">
        <title>Gene Family Evolution Reflects Adaptation to Soil Environmental Stressors in the Genome of the Collembolan Orchesella cincta.</title>
        <authorList>
            <person name="Faddeeva-Vakhrusheva A."/>
            <person name="Derks M.F."/>
            <person name="Anvar S.Y."/>
            <person name="Agamennone V."/>
            <person name="Suring W."/>
            <person name="Smit S."/>
            <person name="van Straalen N.M."/>
            <person name="Roelofs D."/>
        </authorList>
    </citation>
    <scope>NUCLEOTIDE SEQUENCE [LARGE SCALE GENOMIC DNA]</scope>
    <source>
        <tissue evidence="4">Mixed pool</tissue>
    </source>
</reference>
<dbReference type="Pfam" id="PF00732">
    <property type="entry name" value="GMC_oxred_N"/>
    <property type="match status" value="1"/>
</dbReference>
<comment type="similarity">
    <text evidence="1">Belongs to the GMC oxidoreductase family.</text>
</comment>
<feature type="transmembrane region" description="Helical" evidence="2">
    <location>
        <begin position="20"/>
        <end position="40"/>
    </location>
</feature>
<keyword evidence="5" id="KW-1185">Reference proteome</keyword>
<feature type="non-terminal residue" evidence="4">
    <location>
        <position position="201"/>
    </location>
</feature>
<dbReference type="PANTHER" id="PTHR11552:SF227">
    <property type="entry name" value="GLUCOSE DEHYDROGENASE [FAD, QUINONE]-LIKE PROTEIN"/>
    <property type="match status" value="1"/>
</dbReference>
<dbReference type="GO" id="GO:0016614">
    <property type="term" value="F:oxidoreductase activity, acting on CH-OH group of donors"/>
    <property type="evidence" value="ECO:0007669"/>
    <property type="project" value="InterPro"/>
</dbReference>
<dbReference type="OrthoDB" id="269227at2759"/>
<evidence type="ECO:0000313" key="4">
    <source>
        <dbReference type="EMBL" id="ODM88597.1"/>
    </source>
</evidence>
<dbReference type="STRING" id="48709.A0A1D2M6I9"/>
<dbReference type="Proteomes" id="UP000094527">
    <property type="component" value="Unassembled WGS sequence"/>
</dbReference>
<accession>A0A1D2M6I9</accession>
<dbReference type="GO" id="GO:0050660">
    <property type="term" value="F:flavin adenine dinucleotide binding"/>
    <property type="evidence" value="ECO:0007669"/>
    <property type="project" value="InterPro"/>
</dbReference>
<keyword evidence="2" id="KW-0812">Transmembrane</keyword>
<dbReference type="PANTHER" id="PTHR11552">
    <property type="entry name" value="GLUCOSE-METHANOL-CHOLINE GMC OXIDOREDUCTASE"/>
    <property type="match status" value="1"/>
</dbReference>
<sequence>MSLVDGVTTILRALPERWPLPLPVSIFALTFVTLAINSWVEFDRGQDFTVNNELLALSLDLKCRFTTFDYIVVGGGGAGMVVATRIANASSFNRILLLEAGGEPSVLNDIPALDAYLQNQPANTWFYNSTPQANACQNCDGQKVMTTRGKMLGGSTSTNFMMYVRGNKEDYNRWSTEDLGGRSTMRIMRFVAIFQENQKTI</sequence>
<comment type="caution">
    <text evidence="4">The sequence shown here is derived from an EMBL/GenBank/DDBJ whole genome shotgun (WGS) entry which is preliminary data.</text>
</comment>
<feature type="domain" description="Glucose-methanol-choline oxidoreductase N-terminal" evidence="3">
    <location>
        <begin position="68"/>
        <end position="180"/>
    </location>
</feature>
<protein>
    <submittedName>
        <fullName evidence="4">Glucose dehydrogenase [FAD, quinone]</fullName>
    </submittedName>
</protein>
<dbReference type="EMBL" id="LJIJ01003401">
    <property type="protein sequence ID" value="ODM88597.1"/>
    <property type="molecule type" value="Genomic_DNA"/>
</dbReference>
<proteinExistence type="inferred from homology"/>
<dbReference type="Gene3D" id="3.50.50.60">
    <property type="entry name" value="FAD/NAD(P)-binding domain"/>
    <property type="match status" value="1"/>
</dbReference>
<dbReference type="InterPro" id="IPR000172">
    <property type="entry name" value="GMC_OxRdtase_N"/>
</dbReference>
<gene>
    <name evidence="4" type="ORF">Ocin01_18081</name>
</gene>
<evidence type="ECO:0000259" key="3">
    <source>
        <dbReference type="Pfam" id="PF00732"/>
    </source>
</evidence>